<dbReference type="InterPro" id="IPR016039">
    <property type="entry name" value="Thiolase-like"/>
</dbReference>
<gene>
    <name evidence="4" type="ORF">EKH77_21815</name>
</gene>
<feature type="domain" description="Beta-ketoacyl-[acyl-carrier-protein] synthase III C-terminal" evidence="3">
    <location>
        <begin position="238"/>
        <end position="328"/>
    </location>
</feature>
<dbReference type="PANTHER" id="PTHR34069">
    <property type="entry name" value="3-OXOACYL-[ACYL-CARRIER-PROTEIN] SYNTHASE 3"/>
    <property type="match status" value="1"/>
</dbReference>
<dbReference type="OrthoDB" id="7055207at2"/>
<dbReference type="PANTHER" id="PTHR34069:SF2">
    <property type="entry name" value="BETA-KETOACYL-[ACYL-CARRIER-PROTEIN] SYNTHASE III"/>
    <property type="match status" value="1"/>
</dbReference>
<dbReference type="Pfam" id="PF08541">
    <property type="entry name" value="ACP_syn_III_C"/>
    <property type="match status" value="1"/>
</dbReference>
<dbReference type="GO" id="GO:0044550">
    <property type="term" value="P:secondary metabolite biosynthetic process"/>
    <property type="evidence" value="ECO:0007669"/>
    <property type="project" value="TreeGrafter"/>
</dbReference>
<dbReference type="Proteomes" id="UP000267900">
    <property type="component" value="Chromosome"/>
</dbReference>
<evidence type="ECO:0000259" key="3">
    <source>
        <dbReference type="Pfam" id="PF08541"/>
    </source>
</evidence>
<protein>
    <submittedName>
        <fullName evidence="4">3-oxoacyl-ACP synthase</fullName>
    </submittedName>
</protein>
<dbReference type="CDD" id="cd00827">
    <property type="entry name" value="init_cond_enzymes"/>
    <property type="match status" value="1"/>
</dbReference>
<proteinExistence type="predicted"/>
<dbReference type="EMBL" id="CP034587">
    <property type="protein sequence ID" value="AZQ73502.1"/>
    <property type="molecule type" value="Genomic_DNA"/>
</dbReference>
<dbReference type="Gene3D" id="3.40.47.10">
    <property type="match status" value="2"/>
</dbReference>
<dbReference type="GO" id="GO:0016747">
    <property type="term" value="F:acyltransferase activity, transferring groups other than amino-acyl groups"/>
    <property type="evidence" value="ECO:0007669"/>
    <property type="project" value="UniProtKB-ARBA"/>
</dbReference>
<reference evidence="4 5" key="1">
    <citation type="submission" date="2018-12" db="EMBL/GenBank/DDBJ databases">
        <title>The whole draft genome of Streptomyce luteoverticillatus CGMCC 15060.</title>
        <authorList>
            <person name="Feng Z."/>
            <person name="Chen G."/>
            <person name="Zhang J."/>
            <person name="Zhu H."/>
            <person name="Yu X."/>
            <person name="Zhang W."/>
            <person name="Zhang X."/>
        </authorList>
    </citation>
    <scope>NUCLEOTIDE SEQUENCE [LARGE SCALE GENOMIC DNA]</scope>
    <source>
        <strain evidence="4 5">CGMCC 15060</strain>
    </source>
</reference>
<dbReference type="InterPro" id="IPR013747">
    <property type="entry name" value="ACP_syn_III_C"/>
</dbReference>
<organism evidence="4 5">
    <name type="scientific">Streptomyces luteoverticillatus</name>
    <name type="common">Streptoverticillium luteoverticillatus</name>
    <dbReference type="NCBI Taxonomy" id="66425"/>
    <lineage>
        <taxon>Bacteria</taxon>
        <taxon>Bacillati</taxon>
        <taxon>Actinomycetota</taxon>
        <taxon>Actinomycetes</taxon>
        <taxon>Kitasatosporales</taxon>
        <taxon>Streptomycetaceae</taxon>
        <taxon>Streptomyces</taxon>
    </lineage>
</organism>
<accession>A0A3S9PMD8</accession>
<dbReference type="SUPFAM" id="SSF53901">
    <property type="entry name" value="Thiolase-like"/>
    <property type="match status" value="1"/>
</dbReference>
<keyword evidence="5" id="KW-1185">Reference proteome</keyword>
<evidence type="ECO:0000256" key="2">
    <source>
        <dbReference type="ARBA" id="ARBA00023315"/>
    </source>
</evidence>
<dbReference type="RefSeq" id="WP_126916015.1">
    <property type="nucleotide sequence ID" value="NZ_CP034587.1"/>
</dbReference>
<evidence type="ECO:0000313" key="5">
    <source>
        <dbReference type="Proteomes" id="UP000267900"/>
    </source>
</evidence>
<keyword evidence="1" id="KW-0808">Transferase</keyword>
<sequence>MTTRTFEDLYIAGCAAWLPPAVPVPETIARRTEAVSVTVAGAEDSGPGMAARAARAALRRAGCGAADVGLLLHAALYDQGHELWGSASYVQSLALPGARPACPALEVRQVSNGGMAALELASAYLRAGTDRPAALLTAGDAYRPPGFDRWHSDPGTVYADGGAALVLSRAGGFARLRSLVTCSEPRLEGMHRGDRPFGRAGTVDLDACKRQFLRRVGRPAAVAWVASGQRRALTGAVEAAGIGLGEVDRFVLPHLGGRRLEAAYFLPFGIDPERTTWGWSRGVGHLGAGDQFAGLARLVEAKEVAPGELVLLVGVGAGFTWSAAVVEIVTVPRWVD</sequence>
<keyword evidence="2" id="KW-0012">Acyltransferase</keyword>
<name>A0A3S9PMD8_STRLT</name>
<evidence type="ECO:0000256" key="1">
    <source>
        <dbReference type="ARBA" id="ARBA00022679"/>
    </source>
</evidence>
<dbReference type="AlphaFoldDB" id="A0A3S9PMD8"/>
<evidence type="ECO:0000313" key="4">
    <source>
        <dbReference type="EMBL" id="AZQ73502.1"/>
    </source>
</evidence>